<dbReference type="EMBL" id="JBIACK010000003">
    <property type="protein sequence ID" value="MFE8700656.1"/>
    <property type="molecule type" value="Genomic_DNA"/>
</dbReference>
<reference evidence="1 2" key="1">
    <citation type="submission" date="2024-08" db="EMBL/GenBank/DDBJ databases">
        <title>Two novel Cytobacillus novel species.</title>
        <authorList>
            <person name="Liu G."/>
        </authorList>
    </citation>
    <scope>NUCLEOTIDE SEQUENCE [LARGE SCALE GENOMIC DNA]</scope>
    <source>
        <strain evidence="1 2">FJAT-54145</strain>
    </source>
</reference>
<dbReference type="RefSeq" id="WP_389360055.1">
    <property type="nucleotide sequence ID" value="NZ_JBIACK010000003.1"/>
</dbReference>
<evidence type="ECO:0000313" key="1">
    <source>
        <dbReference type="EMBL" id="MFE8700656.1"/>
    </source>
</evidence>
<dbReference type="Proteomes" id="UP001601059">
    <property type="component" value="Unassembled WGS sequence"/>
</dbReference>
<organism evidence="1 2">
    <name type="scientific">Cytobacillus spartinae</name>
    <dbReference type="NCBI Taxonomy" id="3299023"/>
    <lineage>
        <taxon>Bacteria</taxon>
        <taxon>Bacillati</taxon>
        <taxon>Bacillota</taxon>
        <taxon>Bacilli</taxon>
        <taxon>Bacillales</taxon>
        <taxon>Bacillaceae</taxon>
        <taxon>Cytobacillus</taxon>
    </lineage>
</organism>
<keyword evidence="2" id="KW-1185">Reference proteome</keyword>
<name>A0ABW6K8W3_9BACI</name>
<gene>
    <name evidence="1" type="ORF">ACFYKX_08530</name>
</gene>
<accession>A0ABW6K8W3</accession>
<proteinExistence type="predicted"/>
<protein>
    <submittedName>
        <fullName evidence="1">Uncharacterized protein</fullName>
    </submittedName>
</protein>
<comment type="caution">
    <text evidence="1">The sequence shown here is derived from an EMBL/GenBank/DDBJ whole genome shotgun (WGS) entry which is preliminary data.</text>
</comment>
<evidence type="ECO:0000313" key="2">
    <source>
        <dbReference type="Proteomes" id="UP001601059"/>
    </source>
</evidence>
<sequence length="108" mass="12376">MDSKETNLQQSMYDTNKTLNNISAQHATAGHNEANANIIQYNISTSSEYVNSLIMLYIAKLLNNISNNTSQDLTDDFTRLESLITKAIEDDQQYRNKLLHELSKNHRK</sequence>